<reference evidence="1" key="1">
    <citation type="submission" date="2021-09" db="EMBL/GenBank/DDBJ databases">
        <authorList>
            <consortium name="AG Swart"/>
            <person name="Singh M."/>
            <person name="Singh A."/>
            <person name="Seah K."/>
            <person name="Emmerich C."/>
        </authorList>
    </citation>
    <scope>NUCLEOTIDE SEQUENCE</scope>
    <source>
        <strain evidence="1">ATCC30299</strain>
    </source>
</reference>
<accession>A0AAU9KHI9</accession>
<organism evidence="1 2">
    <name type="scientific">Blepharisma stoltei</name>
    <dbReference type="NCBI Taxonomy" id="1481888"/>
    <lineage>
        <taxon>Eukaryota</taxon>
        <taxon>Sar</taxon>
        <taxon>Alveolata</taxon>
        <taxon>Ciliophora</taxon>
        <taxon>Postciliodesmatophora</taxon>
        <taxon>Heterotrichea</taxon>
        <taxon>Heterotrichida</taxon>
        <taxon>Blepharismidae</taxon>
        <taxon>Blepharisma</taxon>
    </lineage>
</organism>
<evidence type="ECO:0000313" key="1">
    <source>
        <dbReference type="EMBL" id="CAG9332739.1"/>
    </source>
</evidence>
<keyword evidence="2" id="KW-1185">Reference proteome</keyword>
<dbReference type="Proteomes" id="UP001162131">
    <property type="component" value="Unassembled WGS sequence"/>
</dbReference>
<evidence type="ECO:0000313" key="2">
    <source>
        <dbReference type="Proteomes" id="UP001162131"/>
    </source>
</evidence>
<protein>
    <submittedName>
        <fullName evidence="1">Uncharacterized protein</fullName>
    </submittedName>
</protein>
<sequence length="124" mass="14361">MHRHSSLPQLFYSKPSLEEGLKDKIKIKPSKCSQNTRLITHKQRTPFALSLGTNELQDFRFAPSNSKRLPPLLPLQHKFKRRNSEQTTPTFGILKEIAIPLGVRLHRRNESAINLRRLLKNSNL</sequence>
<comment type="caution">
    <text evidence="1">The sequence shown here is derived from an EMBL/GenBank/DDBJ whole genome shotgun (WGS) entry which is preliminary data.</text>
</comment>
<proteinExistence type="predicted"/>
<dbReference type="EMBL" id="CAJZBQ010000055">
    <property type="protein sequence ID" value="CAG9332739.1"/>
    <property type="molecule type" value="Genomic_DNA"/>
</dbReference>
<gene>
    <name evidence="1" type="ORF">BSTOLATCC_MIC57031</name>
</gene>
<name>A0AAU9KHI9_9CILI</name>
<dbReference type="AlphaFoldDB" id="A0AAU9KHI9"/>